<keyword evidence="1" id="KW-0378">Hydrolase</keyword>
<protein>
    <submittedName>
        <fullName evidence="1">Transcriptional accessory protein</fullName>
        <ecNumber evidence="1">3.6.1.3</ecNumber>
    </submittedName>
</protein>
<dbReference type="PANTHER" id="PTHR36498">
    <property type="entry name" value="TATA-BINDING PROTEIN-ASSOCIATED FACTOR 172"/>
    <property type="match status" value="1"/>
</dbReference>
<dbReference type="EMBL" id="KK101214">
    <property type="protein sequence ID" value="KIZ01734.1"/>
    <property type="molecule type" value="Genomic_DNA"/>
</dbReference>
<dbReference type="PANTHER" id="PTHR36498:SF1">
    <property type="entry name" value="TATA-BINDING PROTEIN-ASSOCIATED FACTOR 172"/>
    <property type="match status" value="1"/>
</dbReference>
<dbReference type="GO" id="GO:0017025">
    <property type="term" value="F:TBP-class protein binding"/>
    <property type="evidence" value="ECO:0007669"/>
    <property type="project" value="InterPro"/>
</dbReference>
<dbReference type="GO" id="GO:0016887">
    <property type="term" value="F:ATP hydrolysis activity"/>
    <property type="evidence" value="ECO:0007669"/>
    <property type="project" value="InterPro"/>
</dbReference>
<dbReference type="GO" id="GO:0003677">
    <property type="term" value="F:DNA binding"/>
    <property type="evidence" value="ECO:0007669"/>
    <property type="project" value="InterPro"/>
</dbReference>
<dbReference type="OrthoDB" id="1722384at2759"/>
<dbReference type="KEGG" id="mng:MNEG_6230"/>
<dbReference type="SUPFAM" id="SSF52540">
    <property type="entry name" value="P-loop containing nucleoside triphosphate hydrolases"/>
    <property type="match status" value="1"/>
</dbReference>
<dbReference type="STRING" id="145388.A0A0D2L3F1"/>
<evidence type="ECO:0000313" key="1">
    <source>
        <dbReference type="EMBL" id="KIZ01734.1"/>
    </source>
</evidence>
<dbReference type="Gene3D" id="3.40.50.300">
    <property type="entry name" value="P-loop containing nucleotide triphosphate hydrolases"/>
    <property type="match status" value="1"/>
</dbReference>
<evidence type="ECO:0000313" key="2">
    <source>
        <dbReference type="Proteomes" id="UP000054498"/>
    </source>
</evidence>
<dbReference type="GeneID" id="25739106"/>
<accession>A0A0D2L3F1</accession>
<dbReference type="EC" id="3.6.1.3" evidence="1"/>
<dbReference type="RefSeq" id="XP_013900753.1">
    <property type="nucleotide sequence ID" value="XM_014045299.1"/>
</dbReference>
<proteinExistence type="predicted"/>
<dbReference type="InterPro" id="IPR044972">
    <property type="entry name" value="Mot1"/>
</dbReference>
<reference evidence="1 2" key="1">
    <citation type="journal article" date="2013" name="BMC Genomics">
        <title>Reconstruction of the lipid metabolism for the microalga Monoraphidium neglectum from its genome sequence reveals characteristics suitable for biofuel production.</title>
        <authorList>
            <person name="Bogen C."/>
            <person name="Al-Dilaimi A."/>
            <person name="Albersmeier A."/>
            <person name="Wichmann J."/>
            <person name="Grundmann M."/>
            <person name="Rupp O."/>
            <person name="Lauersen K.J."/>
            <person name="Blifernez-Klassen O."/>
            <person name="Kalinowski J."/>
            <person name="Goesmann A."/>
            <person name="Mussgnug J.H."/>
            <person name="Kruse O."/>
        </authorList>
    </citation>
    <scope>NUCLEOTIDE SEQUENCE [LARGE SCALE GENOMIC DNA]</scope>
    <source>
        <strain evidence="1 2">SAG 48.87</strain>
    </source>
</reference>
<dbReference type="InterPro" id="IPR027417">
    <property type="entry name" value="P-loop_NTPase"/>
</dbReference>
<gene>
    <name evidence="1" type="ORF">MNEG_6230</name>
</gene>
<keyword evidence="2" id="KW-1185">Reference proteome</keyword>
<organism evidence="1 2">
    <name type="scientific">Monoraphidium neglectum</name>
    <dbReference type="NCBI Taxonomy" id="145388"/>
    <lineage>
        <taxon>Eukaryota</taxon>
        <taxon>Viridiplantae</taxon>
        <taxon>Chlorophyta</taxon>
        <taxon>core chlorophytes</taxon>
        <taxon>Chlorophyceae</taxon>
        <taxon>CS clade</taxon>
        <taxon>Sphaeropleales</taxon>
        <taxon>Selenastraceae</taxon>
        <taxon>Monoraphidium</taxon>
    </lineage>
</organism>
<dbReference type="Proteomes" id="UP000054498">
    <property type="component" value="Unassembled WGS sequence"/>
</dbReference>
<name>A0A0D2L3F1_9CHLO</name>
<dbReference type="AlphaFoldDB" id="A0A0D2L3F1"/>
<sequence length="369" mass="36814">MKDLQAMDRAHRLGQRRTVNVYRLIMRDTLEERIMGLQKFKTDVANAVVNQDNASMAAMDTSGVLDLFAAPGSAAASAAAAGGGEGGAKGGDAVAAAAGAGSGRAGGGGGALQRLLNAMAVSSSMMVFTVLALALVSGSAAAEPAPSIASLVGQASAAVGPAAAQLGGLPSLATDAKAALARLNKPGSDLLSSAIAKLAAFPPPGNFTGKVFKAPAAEAQLTQLLADWQKSAGAVVQSLAANITAAAGKPVPISKDAYLAKIDTATKKLQQGVAAIPGVCARVHTPLSATAPARLLHVNKPGFSDGSLTGVSAQEKTAALGTVQAYAARVRATLDTSIQQLLSTVSGAASAKVSKALPAPKPRRLLWWA</sequence>